<dbReference type="GeneID" id="56077335"/>
<dbReference type="KEGG" id="hrr:HZS55_05690"/>
<evidence type="ECO:0000313" key="2">
    <source>
        <dbReference type="EMBL" id="QLH76827.1"/>
    </source>
</evidence>
<dbReference type="GO" id="GO:0016051">
    <property type="term" value="P:carbohydrate biosynthetic process"/>
    <property type="evidence" value="ECO:0007669"/>
    <property type="project" value="InterPro"/>
</dbReference>
<gene>
    <name evidence="2" type="ORF">HZS55_05690</name>
</gene>
<dbReference type="Pfam" id="PF03102">
    <property type="entry name" value="NeuB"/>
    <property type="match status" value="1"/>
</dbReference>
<dbReference type="InterPro" id="IPR057736">
    <property type="entry name" value="SAF_PseI/NeuA/NeuB"/>
</dbReference>
<dbReference type="SUPFAM" id="SSF51269">
    <property type="entry name" value="AFP III-like domain"/>
    <property type="match status" value="1"/>
</dbReference>
<accession>A0A7D5SPL7</accession>
<dbReference type="Pfam" id="PF08666">
    <property type="entry name" value="SAF"/>
    <property type="match status" value="1"/>
</dbReference>
<keyword evidence="3" id="KW-1185">Reference proteome</keyword>
<dbReference type="CDD" id="cd11615">
    <property type="entry name" value="SAF_NeuB_like"/>
    <property type="match status" value="1"/>
</dbReference>
<evidence type="ECO:0000313" key="3">
    <source>
        <dbReference type="Proteomes" id="UP000509667"/>
    </source>
</evidence>
<dbReference type="InterPro" id="IPR013785">
    <property type="entry name" value="Aldolase_TIM"/>
</dbReference>
<dbReference type="PROSITE" id="PS50844">
    <property type="entry name" value="AFP_LIKE"/>
    <property type="match status" value="1"/>
</dbReference>
<dbReference type="SMART" id="SM00858">
    <property type="entry name" value="SAF"/>
    <property type="match status" value="1"/>
</dbReference>
<proteinExistence type="predicted"/>
<evidence type="ECO:0000259" key="1">
    <source>
        <dbReference type="PROSITE" id="PS50844"/>
    </source>
</evidence>
<sequence>MKIGNHRIGPDEDTFVIAEAGSNHNGDLETAKELIDVATEAGVDAVKFQVFEADSLYVEDSGTDESLDENQSIHDIISTLELPREWIPELKSHCERRDIVFLSTPFDERAIDVLDEYVPAYKIASSSITHLPFLECVAKTGKPILMSTGAHELPEIEAGIRTLREAGVSDLALFHCVSSYPTPIDQINVKAIDTLRESFSLPVGLSDHTMDPIIAPCAAVSRGATVVEKHFTLDREMEGPDHPFALEPDELADMVTAVRQTESALGDGEVGVQDIESHTYEVARRSIHATRDIIAGEQLTEENIAVLRSGMRDKGAPPSVYDDLLGKTVVEAIEKDAGITLDDVTDTAGGQGPS</sequence>
<name>A0A7D5SPL7_9EURY</name>
<dbReference type="PANTHER" id="PTHR42966">
    <property type="entry name" value="N-ACETYLNEURAMINATE SYNTHASE"/>
    <property type="match status" value="1"/>
</dbReference>
<dbReference type="Gene3D" id="3.20.20.70">
    <property type="entry name" value="Aldolase class I"/>
    <property type="match status" value="1"/>
</dbReference>
<dbReference type="GO" id="GO:0047444">
    <property type="term" value="F:N-acylneuraminate-9-phosphate synthase activity"/>
    <property type="evidence" value="ECO:0007669"/>
    <property type="project" value="TreeGrafter"/>
</dbReference>
<dbReference type="InterPro" id="IPR013132">
    <property type="entry name" value="PseI/NeuA/B-like_N"/>
</dbReference>
<reference evidence="2 3" key="1">
    <citation type="submission" date="2020-07" db="EMBL/GenBank/DDBJ databases">
        <title>Halosimplex pelagicum sp. nov. and Halosimplex rubrum sp. nov., isolated from salted brown alga Laminaria, and emended description of the genus Halosimplex.</title>
        <authorList>
            <person name="Cui H."/>
        </authorList>
    </citation>
    <scope>NUCLEOTIDE SEQUENCE [LARGE SCALE GENOMIC DNA]</scope>
    <source>
        <strain evidence="2 3">R27</strain>
    </source>
</reference>
<dbReference type="PANTHER" id="PTHR42966:SF1">
    <property type="entry name" value="SIALIC ACID SYNTHASE"/>
    <property type="match status" value="1"/>
</dbReference>
<dbReference type="RefSeq" id="WP_179910761.1">
    <property type="nucleotide sequence ID" value="NZ_CP058910.1"/>
</dbReference>
<dbReference type="InterPro" id="IPR006190">
    <property type="entry name" value="SAF_AFP_Neu5Ac"/>
</dbReference>
<dbReference type="Gene3D" id="3.90.1210.10">
    <property type="entry name" value="Antifreeze-like/N-acetylneuraminic acid synthase C-terminal domain"/>
    <property type="match status" value="1"/>
</dbReference>
<dbReference type="Proteomes" id="UP000509667">
    <property type="component" value="Chromosome"/>
</dbReference>
<dbReference type="InterPro" id="IPR013974">
    <property type="entry name" value="SAF"/>
</dbReference>
<dbReference type="OrthoDB" id="71219at2157"/>
<feature type="domain" description="AFP-like" evidence="1">
    <location>
        <begin position="286"/>
        <end position="347"/>
    </location>
</feature>
<dbReference type="EMBL" id="CP058910">
    <property type="protein sequence ID" value="QLH76827.1"/>
    <property type="molecule type" value="Genomic_DNA"/>
</dbReference>
<protein>
    <submittedName>
        <fullName evidence="2">N-acetylneuraminate synthase family protein</fullName>
    </submittedName>
</protein>
<dbReference type="InterPro" id="IPR036732">
    <property type="entry name" value="AFP_Neu5c_C_sf"/>
</dbReference>
<organism evidence="2 3">
    <name type="scientific">Halosimplex rubrum</name>
    <dbReference type="NCBI Taxonomy" id="869889"/>
    <lineage>
        <taxon>Archaea</taxon>
        <taxon>Methanobacteriati</taxon>
        <taxon>Methanobacteriota</taxon>
        <taxon>Stenosarchaea group</taxon>
        <taxon>Halobacteria</taxon>
        <taxon>Halobacteriales</taxon>
        <taxon>Haloarculaceae</taxon>
        <taxon>Halosimplex</taxon>
    </lineage>
</organism>
<dbReference type="SUPFAM" id="SSF51569">
    <property type="entry name" value="Aldolase"/>
    <property type="match status" value="1"/>
</dbReference>
<dbReference type="InterPro" id="IPR051690">
    <property type="entry name" value="PseI-like"/>
</dbReference>
<dbReference type="AlphaFoldDB" id="A0A7D5SPL7"/>